<dbReference type="PANTHER" id="PTHR30288">
    <property type="entry name" value="FLAGELLAR CAP/ASSEMBLY PROTEIN FLID"/>
    <property type="match status" value="1"/>
</dbReference>
<dbReference type="Proteomes" id="UP000321534">
    <property type="component" value="Unassembled WGS sequence"/>
</dbReference>
<accession>A0A512CVW5</accession>
<evidence type="ECO:0000313" key="8">
    <source>
        <dbReference type="EMBL" id="GEO28337.1"/>
    </source>
</evidence>
<keyword evidence="8" id="KW-0966">Cell projection</keyword>
<feature type="domain" description="Flagellar hook-associated protein 2 N-terminal" evidence="6">
    <location>
        <begin position="10"/>
        <end position="105"/>
    </location>
</feature>
<keyword evidence="8" id="KW-0282">Flagellum</keyword>
<evidence type="ECO:0000256" key="2">
    <source>
        <dbReference type="ARBA" id="ARBA00011255"/>
    </source>
</evidence>
<evidence type="ECO:0000313" key="9">
    <source>
        <dbReference type="Proteomes" id="UP000321534"/>
    </source>
</evidence>
<keyword evidence="3" id="KW-0175">Coiled coil</keyword>
<evidence type="ECO:0000256" key="1">
    <source>
        <dbReference type="ARBA" id="ARBA00009764"/>
    </source>
</evidence>
<dbReference type="Pfam" id="PF02465">
    <property type="entry name" value="FliD_N"/>
    <property type="match status" value="1"/>
</dbReference>
<evidence type="ECO:0000259" key="6">
    <source>
        <dbReference type="Pfam" id="PF02465"/>
    </source>
</evidence>
<dbReference type="GO" id="GO:0071973">
    <property type="term" value="P:bacterial-type flagellum-dependent cell motility"/>
    <property type="evidence" value="ECO:0007669"/>
    <property type="project" value="TreeGrafter"/>
</dbReference>
<keyword evidence="8" id="KW-0969">Cilium</keyword>
<gene>
    <name evidence="8" type="primary">fliD</name>
    <name evidence="8" type="ORF">TAE01_01470</name>
</gene>
<dbReference type="RefSeq" id="WP_147062408.1">
    <property type="nucleotide sequence ID" value="NZ_BAAARO010000025.1"/>
</dbReference>
<comment type="caution">
    <text evidence="8">The sequence shown here is derived from an EMBL/GenBank/DDBJ whole genome shotgun (WGS) entry which is preliminary data.</text>
</comment>
<protein>
    <recommendedName>
        <fullName evidence="5">Flagellar hook-associated protein 2</fullName>
        <shortName evidence="5">HAP2</shortName>
    </recommendedName>
    <alternativeName>
        <fullName evidence="5">Flagellar cap protein</fullName>
    </alternativeName>
</protein>
<reference evidence="8 9" key="1">
    <citation type="submission" date="2019-07" db="EMBL/GenBank/DDBJ databases">
        <title>Whole genome shotgun sequence of Terrabacter aerolatus NBRC 106305.</title>
        <authorList>
            <person name="Hosoyama A."/>
            <person name="Uohara A."/>
            <person name="Ohji S."/>
            <person name="Ichikawa N."/>
        </authorList>
    </citation>
    <scope>NUCLEOTIDE SEQUENCE [LARGE SCALE GENOMIC DNA]</scope>
    <source>
        <strain evidence="8 9">NBRC 106305</strain>
    </source>
</reference>
<keyword evidence="4 5" id="KW-0975">Bacterial flagellum</keyword>
<dbReference type="InterPro" id="IPR040026">
    <property type="entry name" value="FliD"/>
</dbReference>
<dbReference type="GO" id="GO:0007155">
    <property type="term" value="P:cell adhesion"/>
    <property type="evidence" value="ECO:0007669"/>
    <property type="project" value="InterPro"/>
</dbReference>
<dbReference type="EMBL" id="BJYX01000001">
    <property type="protein sequence ID" value="GEO28337.1"/>
    <property type="molecule type" value="Genomic_DNA"/>
</dbReference>
<sequence length="468" mass="46012">MAVSVNGLGSGLDITSIVNSIMAVEALPQQQLKQAQSQQESLMTVLRGLNTKAAALATLAGKAAAPNALNLLTATSSTPGVTATAGTSATAGTFDVTVTQLARTQVDVSAPLATWPTAGGSPASLTLVDASGASSEVTPASTSIDDVVAAVNASGGPARALKVAAGTDATGTPLYRLQLTSTRSGAAGAFSAYQGSAAEVAAGTAADLMGTPGAAVVAPAQDAKALLYAGTAAEQVVTSATSTFTDIVPGVSVTATAAGLGTATSISVTGDSAGITKQANDLVASVNDLLGAIGAGTKVTTTSGSSGVSGATGGPLTGDVTVRGISAAITDAAYRPTSNGRSPSQIGIVIQRDGTFTFDQDAFNAALTADPAGTRAALAEIAGRVTTAATNASAPASGTITQLIAGRQSMSDDLGTRIATWDQRLADRRTAVLAMYNAMDTALGSLKTQQSWLTSQIAGLPTFSQNTK</sequence>
<comment type="function">
    <text evidence="5">Required for morphogenesis and for the elongation of the flagellar filament by facilitating polymerization of the flagellin monomers at the tip of growing filament. Forms a capping structure, which prevents flagellin subunits (transported through the central channel of the flagellum) from leaking out without polymerization at the distal end.</text>
</comment>
<dbReference type="OrthoDB" id="5241527at2"/>
<dbReference type="InterPro" id="IPR010809">
    <property type="entry name" value="FliD_C"/>
</dbReference>
<evidence type="ECO:0000259" key="7">
    <source>
        <dbReference type="Pfam" id="PF07195"/>
    </source>
</evidence>
<dbReference type="PANTHER" id="PTHR30288:SF0">
    <property type="entry name" value="FLAGELLAR HOOK-ASSOCIATED PROTEIN 2"/>
    <property type="match status" value="1"/>
</dbReference>
<organism evidence="8 9">
    <name type="scientific">Terrabacter aerolatus</name>
    <dbReference type="NCBI Taxonomy" id="422442"/>
    <lineage>
        <taxon>Bacteria</taxon>
        <taxon>Bacillati</taxon>
        <taxon>Actinomycetota</taxon>
        <taxon>Actinomycetes</taxon>
        <taxon>Micrococcales</taxon>
        <taxon>Intrasporangiaceae</taxon>
        <taxon>Terrabacter</taxon>
    </lineage>
</organism>
<evidence type="ECO:0000256" key="4">
    <source>
        <dbReference type="ARBA" id="ARBA00023143"/>
    </source>
</evidence>
<dbReference type="InterPro" id="IPR003481">
    <property type="entry name" value="FliD_N"/>
</dbReference>
<dbReference type="GO" id="GO:0009424">
    <property type="term" value="C:bacterial-type flagellum hook"/>
    <property type="evidence" value="ECO:0007669"/>
    <property type="project" value="UniProtKB-UniRule"/>
</dbReference>
<keyword evidence="9" id="KW-1185">Reference proteome</keyword>
<keyword evidence="5" id="KW-0964">Secreted</keyword>
<evidence type="ECO:0000256" key="5">
    <source>
        <dbReference type="RuleBase" id="RU362066"/>
    </source>
</evidence>
<dbReference type="AlphaFoldDB" id="A0A512CVW5"/>
<dbReference type="GO" id="GO:0005576">
    <property type="term" value="C:extracellular region"/>
    <property type="evidence" value="ECO:0007669"/>
    <property type="project" value="UniProtKB-SubCell"/>
</dbReference>
<dbReference type="Pfam" id="PF07195">
    <property type="entry name" value="FliD_C"/>
    <property type="match status" value="1"/>
</dbReference>
<comment type="similarity">
    <text evidence="1 5">Belongs to the FliD family.</text>
</comment>
<feature type="domain" description="Flagellar hook-associated protein 2 C-terminal" evidence="7">
    <location>
        <begin position="235"/>
        <end position="447"/>
    </location>
</feature>
<proteinExistence type="inferred from homology"/>
<dbReference type="GO" id="GO:0009421">
    <property type="term" value="C:bacterial-type flagellum filament cap"/>
    <property type="evidence" value="ECO:0007669"/>
    <property type="project" value="InterPro"/>
</dbReference>
<comment type="subunit">
    <text evidence="2 5">Homopentamer.</text>
</comment>
<comment type="subcellular location">
    <subcellularLocation>
        <location evidence="5">Secreted</location>
    </subcellularLocation>
    <subcellularLocation>
        <location evidence="5">Bacterial flagellum</location>
    </subcellularLocation>
</comment>
<evidence type="ECO:0000256" key="3">
    <source>
        <dbReference type="ARBA" id="ARBA00023054"/>
    </source>
</evidence>
<name>A0A512CVW5_9MICO</name>